<feature type="domain" description="SSD" evidence="8">
    <location>
        <begin position="266"/>
        <end position="379"/>
    </location>
</feature>
<evidence type="ECO:0000256" key="7">
    <source>
        <dbReference type="SAM" id="Phobius"/>
    </source>
</evidence>
<comment type="subcellular location">
    <subcellularLocation>
        <location evidence="1">Cell membrane</location>
        <topology evidence="1">Multi-pass membrane protein</topology>
    </subcellularLocation>
</comment>
<comment type="similarity">
    <text evidence="2">Belongs to the resistance-nodulation-cell division (RND) (TC 2.A.6) family. MmpL subfamily.</text>
</comment>
<evidence type="ECO:0000313" key="10">
    <source>
        <dbReference type="Proteomes" id="UP001595914"/>
    </source>
</evidence>
<dbReference type="InterPro" id="IPR004869">
    <property type="entry name" value="MMPL_dom"/>
</dbReference>
<keyword evidence="4 7" id="KW-0812">Transmembrane</keyword>
<protein>
    <submittedName>
        <fullName evidence="9">MMPL family transporter</fullName>
    </submittedName>
</protein>
<evidence type="ECO:0000256" key="4">
    <source>
        <dbReference type="ARBA" id="ARBA00022692"/>
    </source>
</evidence>
<dbReference type="Gene3D" id="1.20.1640.10">
    <property type="entry name" value="Multidrug efflux transporter AcrB transmembrane domain"/>
    <property type="match status" value="2"/>
</dbReference>
<feature type="transmembrane region" description="Helical" evidence="7">
    <location>
        <begin position="716"/>
        <end position="741"/>
    </location>
</feature>
<dbReference type="InterPro" id="IPR000731">
    <property type="entry name" value="SSD"/>
</dbReference>
<feature type="transmembrane region" description="Helical" evidence="7">
    <location>
        <begin position="643"/>
        <end position="664"/>
    </location>
</feature>
<gene>
    <name evidence="9" type="ORF">ACFO6S_06870</name>
</gene>
<feature type="transmembrane region" description="Helical" evidence="7">
    <location>
        <begin position="576"/>
        <end position="595"/>
    </location>
</feature>
<accession>A0ABV9FNM5</accession>
<evidence type="ECO:0000256" key="2">
    <source>
        <dbReference type="ARBA" id="ARBA00010157"/>
    </source>
</evidence>
<sequence length="784" mass="81224">MATYLYRIGKFAYRRKGTVLAIWLAILVLMGVGAATLSGPTNDSVTIPGTPAQQAQDLMAERFPAAGKDPFNSLSARFVFAAPAGQTLDTPVNEAAMDAVLAKVRTIELVEPAAKVDPGAPVAEGTHSAALVNPVVAHTELLEQITAQAEEQGKPVDQAVTDAQALSALSPDAAVGYVDVPFSGEHTDVTKALTDEIDAAAQAGRDAGLTVQVSGSAAQSVDMPGGTTELIGMAVAAVVLMITFGSLVAAGLPLISAIIGVGIGSMGITIATGFTTLGSMTPTLAIMIGLAVAIDYSLFIVSRFRHEISVTDDREEAAGRAVGTAGSAVVFAGLTVIIALVALRVVGIKFLTDMGSAAAFAVFVAVLIALTFLPAMLGLFGRKAFAGKIPFLTSKDPESDEGKPGIGTRYAQAVTRVPLVPLIGGVLLLAVLALPAAGLRLALPSQATADPATSARQAYDLIDEGFGPGRNGPLVVVVDAKDATVPADQAFGDVVTHIESQPDVANAQVVGVNPAGDTAQILVTPASGPSDPRTVELMKSLRDGEAGLHEQIGVNYGVTGMTALETDVSDRLQSALLPYLAVVVGLAFLLLMLVFRSILVPLTATLGFLLSVAATFGATVAIFQNGWGGLIANPQPLVSFMPIFLIGVVFGLAMDYQVFLVTRMREEYVHGASAKEAVTVGFSHGARVVTAAALIMISVFAAFIAEPDSFIKSVGFALAAAVFFDAFVVRMVIIPAVMALLGDKAWWLPKWLDKILPNVDIEGEKLRTTQPAPEPNEDDAVPAR</sequence>
<dbReference type="Pfam" id="PF03176">
    <property type="entry name" value="MMPL"/>
    <property type="match status" value="2"/>
</dbReference>
<feature type="transmembrane region" description="Helical" evidence="7">
    <location>
        <begin position="358"/>
        <end position="380"/>
    </location>
</feature>
<feature type="transmembrane region" description="Helical" evidence="7">
    <location>
        <begin position="322"/>
        <end position="346"/>
    </location>
</feature>
<feature type="transmembrane region" description="Helical" evidence="7">
    <location>
        <begin position="685"/>
        <end position="704"/>
    </location>
</feature>
<organism evidence="9 10">
    <name type="scientific">Rhodococcus kronopolitis</name>
    <dbReference type="NCBI Taxonomy" id="1460226"/>
    <lineage>
        <taxon>Bacteria</taxon>
        <taxon>Bacillati</taxon>
        <taxon>Actinomycetota</taxon>
        <taxon>Actinomycetes</taxon>
        <taxon>Mycobacteriales</taxon>
        <taxon>Nocardiaceae</taxon>
        <taxon>Rhodococcus</taxon>
    </lineage>
</organism>
<keyword evidence="5 7" id="KW-1133">Transmembrane helix</keyword>
<evidence type="ECO:0000256" key="6">
    <source>
        <dbReference type="ARBA" id="ARBA00023136"/>
    </source>
</evidence>
<proteinExistence type="inferred from homology"/>
<keyword evidence="3" id="KW-1003">Cell membrane</keyword>
<dbReference type="SUPFAM" id="SSF82866">
    <property type="entry name" value="Multidrug efflux transporter AcrB transmembrane domain"/>
    <property type="match status" value="2"/>
</dbReference>
<name>A0ABV9FNM5_9NOCA</name>
<comment type="caution">
    <text evidence="9">The sequence shown here is derived from an EMBL/GenBank/DDBJ whole genome shotgun (WGS) entry which is preliminary data.</text>
</comment>
<feature type="transmembrane region" description="Helical" evidence="7">
    <location>
        <begin position="283"/>
        <end position="301"/>
    </location>
</feature>
<dbReference type="Proteomes" id="UP001595914">
    <property type="component" value="Unassembled WGS sequence"/>
</dbReference>
<dbReference type="EMBL" id="JBHSFO010000003">
    <property type="protein sequence ID" value="MFC4603402.1"/>
    <property type="molecule type" value="Genomic_DNA"/>
</dbReference>
<evidence type="ECO:0000256" key="1">
    <source>
        <dbReference type="ARBA" id="ARBA00004651"/>
    </source>
</evidence>
<feature type="transmembrane region" description="Helical" evidence="7">
    <location>
        <begin position="257"/>
        <end position="277"/>
    </location>
</feature>
<evidence type="ECO:0000313" key="9">
    <source>
        <dbReference type="EMBL" id="MFC4603402.1"/>
    </source>
</evidence>
<dbReference type="PANTHER" id="PTHR33406">
    <property type="entry name" value="MEMBRANE PROTEIN MJ1562-RELATED"/>
    <property type="match status" value="1"/>
</dbReference>
<dbReference type="PANTHER" id="PTHR33406:SF11">
    <property type="entry name" value="MEMBRANE PROTEIN SCO6666-RELATED"/>
    <property type="match status" value="1"/>
</dbReference>
<dbReference type="PROSITE" id="PS50156">
    <property type="entry name" value="SSD"/>
    <property type="match status" value="1"/>
</dbReference>
<evidence type="ECO:0000259" key="8">
    <source>
        <dbReference type="PROSITE" id="PS50156"/>
    </source>
</evidence>
<dbReference type="InterPro" id="IPR050545">
    <property type="entry name" value="Mycobact_MmpL"/>
</dbReference>
<evidence type="ECO:0000256" key="3">
    <source>
        <dbReference type="ARBA" id="ARBA00022475"/>
    </source>
</evidence>
<dbReference type="RefSeq" id="WP_378415372.1">
    <property type="nucleotide sequence ID" value="NZ_JBHSFO010000003.1"/>
</dbReference>
<evidence type="ECO:0000256" key="5">
    <source>
        <dbReference type="ARBA" id="ARBA00022989"/>
    </source>
</evidence>
<keyword evidence="6 7" id="KW-0472">Membrane</keyword>
<keyword evidence="10" id="KW-1185">Reference proteome</keyword>
<feature type="transmembrane region" description="Helical" evidence="7">
    <location>
        <begin position="602"/>
        <end position="623"/>
    </location>
</feature>
<reference evidence="10" key="1">
    <citation type="journal article" date="2019" name="Int. J. Syst. Evol. Microbiol.">
        <title>The Global Catalogue of Microorganisms (GCM) 10K type strain sequencing project: providing services to taxonomists for standard genome sequencing and annotation.</title>
        <authorList>
            <consortium name="The Broad Institute Genomics Platform"/>
            <consortium name="The Broad Institute Genome Sequencing Center for Infectious Disease"/>
            <person name="Wu L."/>
            <person name="Ma J."/>
        </authorList>
    </citation>
    <scope>NUCLEOTIDE SEQUENCE [LARGE SCALE GENOMIC DNA]</scope>
    <source>
        <strain evidence="10">CCUG 54520</strain>
    </source>
</reference>
<feature type="transmembrane region" description="Helical" evidence="7">
    <location>
        <begin position="230"/>
        <end position="250"/>
    </location>
</feature>
<feature type="transmembrane region" description="Helical" evidence="7">
    <location>
        <begin position="419"/>
        <end position="443"/>
    </location>
</feature>